<dbReference type="PANTHER" id="PTHR11351:SF31">
    <property type="entry name" value="DESATURASE 1, ISOFORM A-RELATED"/>
    <property type="match status" value="1"/>
</dbReference>
<evidence type="ECO:0000256" key="6">
    <source>
        <dbReference type="ARBA" id="ARBA00022989"/>
    </source>
</evidence>
<feature type="transmembrane region" description="Helical" evidence="13">
    <location>
        <begin position="173"/>
        <end position="192"/>
    </location>
</feature>
<comment type="domain">
    <text evidence="12">The histidine box domains are involved in binding the catalytic metal ions.</text>
</comment>
<keyword evidence="8" id="KW-0408">Iron</keyword>
<feature type="domain" description="Fatty acid desaturase" evidence="14">
    <location>
        <begin position="58"/>
        <end position="272"/>
    </location>
</feature>
<dbReference type="AlphaFoldDB" id="A0A8T0E373"/>
<evidence type="ECO:0000256" key="4">
    <source>
        <dbReference type="ARBA" id="ARBA00022692"/>
    </source>
</evidence>
<organism evidence="15 16">
    <name type="scientific">Argiope bruennichi</name>
    <name type="common">Wasp spider</name>
    <name type="synonym">Aranea bruennichi</name>
    <dbReference type="NCBI Taxonomy" id="94029"/>
    <lineage>
        <taxon>Eukaryota</taxon>
        <taxon>Metazoa</taxon>
        <taxon>Ecdysozoa</taxon>
        <taxon>Arthropoda</taxon>
        <taxon>Chelicerata</taxon>
        <taxon>Arachnida</taxon>
        <taxon>Araneae</taxon>
        <taxon>Araneomorphae</taxon>
        <taxon>Entelegynae</taxon>
        <taxon>Araneoidea</taxon>
        <taxon>Araneidae</taxon>
        <taxon>Argiope</taxon>
    </lineage>
</organism>
<comment type="similarity">
    <text evidence="2 12">Belongs to the fatty acid desaturase type 1 family.</text>
</comment>
<protein>
    <submittedName>
        <fullName evidence="15">Acyl-CoA desaturase like protein</fullName>
    </submittedName>
</protein>
<dbReference type="EMBL" id="JABXBU010002231">
    <property type="protein sequence ID" value="KAF8765152.1"/>
    <property type="molecule type" value="Genomic_DNA"/>
</dbReference>
<accession>A0A8T0E373</accession>
<feature type="transmembrane region" description="Helical" evidence="13">
    <location>
        <begin position="58"/>
        <end position="79"/>
    </location>
</feature>
<evidence type="ECO:0000256" key="13">
    <source>
        <dbReference type="SAM" id="Phobius"/>
    </source>
</evidence>
<dbReference type="CDD" id="cd03505">
    <property type="entry name" value="Delta9-FADS-like"/>
    <property type="match status" value="1"/>
</dbReference>
<evidence type="ECO:0000256" key="8">
    <source>
        <dbReference type="ARBA" id="ARBA00023004"/>
    </source>
</evidence>
<keyword evidence="11 12" id="KW-0275">Fatty acid biosynthesis</keyword>
<keyword evidence="7 12" id="KW-0560">Oxidoreductase</keyword>
<dbReference type="GO" id="GO:0005789">
    <property type="term" value="C:endoplasmic reticulum membrane"/>
    <property type="evidence" value="ECO:0007669"/>
    <property type="project" value="TreeGrafter"/>
</dbReference>
<evidence type="ECO:0000256" key="2">
    <source>
        <dbReference type="ARBA" id="ARBA00009295"/>
    </source>
</evidence>
<keyword evidence="16" id="KW-1185">Reference proteome</keyword>
<evidence type="ECO:0000256" key="3">
    <source>
        <dbReference type="ARBA" id="ARBA00022516"/>
    </source>
</evidence>
<evidence type="ECO:0000256" key="10">
    <source>
        <dbReference type="ARBA" id="ARBA00023136"/>
    </source>
</evidence>
<evidence type="ECO:0000313" key="15">
    <source>
        <dbReference type="EMBL" id="KAF8765152.1"/>
    </source>
</evidence>
<dbReference type="GO" id="GO:0005506">
    <property type="term" value="F:iron ion binding"/>
    <property type="evidence" value="ECO:0007669"/>
    <property type="project" value="TreeGrafter"/>
</dbReference>
<dbReference type="Proteomes" id="UP000807504">
    <property type="component" value="Unassembled WGS sequence"/>
</dbReference>
<dbReference type="InterPro" id="IPR005804">
    <property type="entry name" value="FA_desaturase_dom"/>
</dbReference>
<reference evidence="15" key="1">
    <citation type="journal article" date="2020" name="bioRxiv">
        <title>Chromosome-level reference genome of the European wasp spider Argiope bruennichi: a resource for studies on range expansion and evolutionary adaptation.</title>
        <authorList>
            <person name="Sheffer M.M."/>
            <person name="Hoppe A."/>
            <person name="Krehenwinkel H."/>
            <person name="Uhl G."/>
            <person name="Kuss A.W."/>
            <person name="Jensen L."/>
            <person name="Jensen C."/>
            <person name="Gillespie R.G."/>
            <person name="Hoff K.J."/>
            <person name="Prost S."/>
        </authorList>
    </citation>
    <scope>NUCLEOTIDE SEQUENCE</scope>
</reference>
<keyword evidence="5" id="KW-0276">Fatty acid metabolism</keyword>
<dbReference type="Pfam" id="PF00487">
    <property type="entry name" value="FA_desaturase"/>
    <property type="match status" value="1"/>
</dbReference>
<proteinExistence type="inferred from homology"/>
<evidence type="ECO:0000256" key="9">
    <source>
        <dbReference type="ARBA" id="ARBA00023098"/>
    </source>
</evidence>
<evidence type="ECO:0000313" key="16">
    <source>
        <dbReference type="Proteomes" id="UP000807504"/>
    </source>
</evidence>
<dbReference type="PANTHER" id="PTHR11351">
    <property type="entry name" value="ACYL-COA DESATURASE"/>
    <property type="match status" value="1"/>
</dbReference>
<keyword evidence="10 13" id="KW-0472">Membrane</keyword>
<evidence type="ECO:0000259" key="14">
    <source>
        <dbReference type="Pfam" id="PF00487"/>
    </source>
</evidence>
<dbReference type="InterPro" id="IPR015876">
    <property type="entry name" value="Acyl-CoA_DS"/>
</dbReference>
<dbReference type="GO" id="GO:0006636">
    <property type="term" value="P:unsaturated fatty acid biosynthetic process"/>
    <property type="evidence" value="ECO:0007669"/>
    <property type="project" value="TreeGrafter"/>
</dbReference>
<evidence type="ECO:0000256" key="12">
    <source>
        <dbReference type="RuleBase" id="RU000581"/>
    </source>
</evidence>
<sequence length="424" mass="49509">MAPNSKIVEEPVQYNGSEKLEYKTKIVWRNVLLFVYLHLSMLYGLYLIFTSANVKTALFGYIFGILGGLGVTAGAHRLWSHRSYKARWPLRVILCIFNTIAAQNDIYEWCRDHRVHHKFSETDGDPHNIKRGFFFAHMGWLMCKKHPDVKTKGKIVKLDDLWADPIVRFQKRFYIPLVLFFSFYLPTMIPVWCWGETVWNSFFVAVMARYCLGLNSTWLVNSAAHKYGDQPFDKYIEARENRVVSFFAIGEGWHNYHHVFPWDYSTSELGYAFNLTKVFIDGMALLGLAYDLKTAHPDSIRNRKLKSGDGSRLNHSSDFEDLKTFESSCDSAIMCVGRIFSSKRCILIQKLRRKPAGQRNPINESGKRRKLNSKHFFFTCCSLLSGMPFMWPSSHAHDRHLSTMTHYEYPYLQFQYPDSVHYWC</sequence>
<comment type="subcellular location">
    <subcellularLocation>
        <location evidence="1">Membrane</location>
        <topology evidence="1">Multi-pass membrane protein</topology>
    </subcellularLocation>
</comment>
<evidence type="ECO:0000256" key="11">
    <source>
        <dbReference type="ARBA" id="ARBA00023160"/>
    </source>
</evidence>
<evidence type="ECO:0000256" key="5">
    <source>
        <dbReference type="ARBA" id="ARBA00022832"/>
    </source>
</evidence>
<feature type="transmembrane region" description="Helical" evidence="13">
    <location>
        <begin position="31"/>
        <end position="52"/>
    </location>
</feature>
<comment type="cofactor">
    <cofactor evidence="12">
        <name>Fe(2+)</name>
        <dbReference type="ChEBI" id="CHEBI:29033"/>
    </cofactor>
</comment>
<keyword evidence="9" id="KW-0443">Lipid metabolism</keyword>
<keyword evidence="3 12" id="KW-0444">Lipid biosynthesis</keyword>
<keyword evidence="6 13" id="KW-1133">Transmembrane helix</keyword>
<name>A0A8T0E373_ARGBR</name>
<comment type="caution">
    <text evidence="15">The sequence shown here is derived from an EMBL/GenBank/DDBJ whole genome shotgun (WGS) entry which is preliminary data.</text>
</comment>
<reference evidence="15" key="2">
    <citation type="submission" date="2020-06" db="EMBL/GenBank/DDBJ databases">
        <authorList>
            <person name="Sheffer M."/>
        </authorList>
    </citation>
    <scope>NUCLEOTIDE SEQUENCE</scope>
</reference>
<dbReference type="PRINTS" id="PR00075">
    <property type="entry name" value="FACDDSATRASE"/>
</dbReference>
<keyword evidence="4 12" id="KW-0812">Transmembrane</keyword>
<evidence type="ECO:0000256" key="1">
    <source>
        <dbReference type="ARBA" id="ARBA00004141"/>
    </source>
</evidence>
<evidence type="ECO:0000256" key="7">
    <source>
        <dbReference type="ARBA" id="ARBA00023002"/>
    </source>
</evidence>
<gene>
    <name evidence="15" type="ORF">HNY73_023142</name>
</gene>
<dbReference type="GO" id="GO:0004768">
    <property type="term" value="F:stearoyl-CoA 9-desaturase activity"/>
    <property type="evidence" value="ECO:0007669"/>
    <property type="project" value="TreeGrafter"/>
</dbReference>